<protein>
    <recommendedName>
        <fullName evidence="2">SnoaL-like domain-containing protein</fullName>
    </recommendedName>
</protein>
<feature type="domain" description="SnoaL-like" evidence="2">
    <location>
        <begin position="421"/>
        <end position="556"/>
    </location>
</feature>
<dbReference type="InterPro" id="IPR037401">
    <property type="entry name" value="SnoaL-like"/>
</dbReference>
<reference evidence="3" key="1">
    <citation type="journal article" date="2014" name="Int. J. Syst. Evol. Microbiol.">
        <title>Complete genome sequence of Corynebacterium casei LMG S-19264T (=DSM 44701T), isolated from a smear-ripened cheese.</title>
        <authorList>
            <consortium name="US DOE Joint Genome Institute (JGI-PGF)"/>
            <person name="Walter F."/>
            <person name="Albersmeier A."/>
            <person name="Kalinowski J."/>
            <person name="Ruckert C."/>
        </authorList>
    </citation>
    <scope>NUCLEOTIDE SEQUENCE</scope>
    <source>
        <strain evidence="3">CGMCC 4.7430</strain>
    </source>
</reference>
<comment type="caution">
    <text evidence="3">The sequence shown here is derived from an EMBL/GenBank/DDBJ whole genome shotgun (WGS) entry which is preliminary data.</text>
</comment>
<evidence type="ECO:0000256" key="1">
    <source>
        <dbReference type="SAM" id="MobiDB-lite"/>
    </source>
</evidence>
<evidence type="ECO:0000259" key="2">
    <source>
        <dbReference type="Pfam" id="PF13577"/>
    </source>
</evidence>
<dbReference type="Pfam" id="PF13577">
    <property type="entry name" value="SnoaL_4"/>
    <property type="match status" value="3"/>
</dbReference>
<dbReference type="Gene3D" id="3.10.450.50">
    <property type="match status" value="3"/>
</dbReference>
<dbReference type="SUPFAM" id="SSF54427">
    <property type="entry name" value="NTF2-like"/>
    <property type="match status" value="3"/>
</dbReference>
<dbReference type="AlphaFoldDB" id="A0A918A059"/>
<dbReference type="RefSeq" id="WP_189136957.1">
    <property type="nucleotide sequence ID" value="NZ_BMNK01000001.1"/>
</dbReference>
<dbReference type="EMBL" id="BMNK01000001">
    <property type="protein sequence ID" value="GGP01879.1"/>
    <property type="molecule type" value="Genomic_DNA"/>
</dbReference>
<feature type="domain" description="SnoaL-like" evidence="2">
    <location>
        <begin position="18"/>
        <end position="146"/>
    </location>
</feature>
<dbReference type="Proteomes" id="UP000660745">
    <property type="component" value="Unassembled WGS sequence"/>
</dbReference>
<feature type="region of interest" description="Disordered" evidence="1">
    <location>
        <begin position="658"/>
        <end position="678"/>
    </location>
</feature>
<keyword evidence="4" id="KW-1185">Reference proteome</keyword>
<reference evidence="3" key="2">
    <citation type="submission" date="2020-09" db="EMBL/GenBank/DDBJ databases">
        <authorList>
            <person name="Sun Q."/>
            <person name="Zhou Y."/>
        </authorList>
    </citation>
    <scope>NUCLEOTIDE SEQUENCE</scope>
    <source>
        <strain evidence="3">CGMCC 4.7430</strain>
    </source>
</reference>
<name>A0A918A059_9ACTN</name>
<feature type="region of interest" description="Disordered" evidence="1">
    <location>
        <begin position="350"/>
        <end position="373"/>
    </location>
</feature>
<sequence length="678" mass="74659">MSTQERRAIDELARDVARVESLRAVKNVQRGYAQHGQFGQWHAMAALFADDGTLRWGEETVTGREAIRAWLEARAGDMNGRAPGSLHTEIIDEPLANLSVDARTAQARWMTMRFLGDGRGTARIEGGIYENDYVVQDGRWLIASMRYHPQFEGDYHDGWANVGGQDLPIVPKHFTSDETGVPIPAPVGAAPRSGATLEELAGRIRRLNDEDAIRNLQNAYGYYVDRRMWSDVVDLFAEDGIVTVAGVGDHPGRAGVRRAMERMGPEGLAHGLLNERLIFDLVVEVLPGGREALSRGIELGLVGDAAKRVGFWEFSVFRNRFVKEGGLWKLKEVSLTPLLRADYAEGWGNGGIAPPSGHGPEQPSTPDGDIPAFLDAASGALSGETPPSRPDEAPLDLADLARRPDEAPLDPADLARRLARSQAYDGVENVSSAYGYYLDDFQWSDMAAIFAVDGHKQSPFAGYFVGRDRIIGAAGASWGPSPARRAAISFHWRTQPVIHVSQDGRSANLRTRLFQPRTSKEPDSSSTAFYMGGLHSGMYPNDQAVLEDGIWRLWSLTIDEHYFASPDWKGGWASAVARPEGAPPPPPSRLLSTYPPDIPLTDLGWRQEGFRGGTGTFVEWPAILPMWFHYRNPVSGRTPERFWPDCVPCEKMPETRMTAHGYQKPPNGPEIDGVELTS</sequence>
<accession>A0A918A059</accession>
<dbReference type="CDD" id="cd00531">
    <property type="entry name" value="NTF2_like"/>
    <property type="match status" value="1"/>
</dbReference>
<proteinExistence type="predicted"/>
<evidence type="ECO:0000313" key="4">
    <source>
        <dbReference type="Proteomes" id="UP000660745"/>
    </source>
</evidence>
<dbReference type="InterPro" id="IPR032710">
    <property type="entry name" value="NTF2-like_dom_sf"/>
</dbReference>
<organism evidence="3 4">
    <name type="scientific">Nonomuraea glycinis</name>
    <dbReference type="NCBI Taxonomy" id="2047744"/>
    <lineage>
        <taxon>Bacteria</taxon>
        <taxon>Bacillati</taxon>
        <taxon>Actinomycetota</taxon>
        <taxon>Actinomycetes</taxon>
        <taxon>Streptosporangiales</taxon>
        <taxon>Streptosporangiaceae</taxon>
        <taxon>Nonomuraea</taxon>
    </lineage>
</organism>
<gene>
    <name evidence="3" type="ORF">GCM10012278_06880</name>
</gene>
<evidence type="ECO:0000313" key="3">
    <source>
        <dbReference type="EMBL" id="GGP01879.1"/>
    </source>
</evidence>
<feature type="domain" description="SnoaL-like" evidence="2">
    <location>
        <begin position="205"/>
        <end position="332"/>
    </location>
</feature>